<feature type="transmembrane region" description="Helical" evidence="1">
    <location>
        <begin position="46"/>
        <end position="66"/>
    </location>
</feature>
<accession>A0A9R0RZ96</accession>
<evidence type="ECO:0000313" key="2">
    <source>
        <dbReference type="EMBL" id="VAH69583.1"/>
    </source>
</evidence>
<protein>
    <recommendedName>
        <fullName evidence="4">Protein DETOXIFICATION</fullName>
    </recommendedName>
</protein>
<keyword evidence="1" id="KW-1133">Transmembrane helix</keyword>
<name>A0A9R0RZ96_TRITD</name>
<dbReference type="AlphaFoldDB" id="A0A9R0RZ96"/>
<reference evidence="2 3" key="1">
    <citation type="submission" date="2017-09" db="EMBL/GenBank/DDBJ databases">
        <authorList>
            <consortium name="International Durum Wheat Genome Sequencing Consortium (IDWGSC)"/>
            <person name="Milanesi L."/>
        </authorList>
    </citation>
    <scope>NUCLEOTIDE SEQUENCE [LARGE SCALE GENOMIC DNA]</scope>
    <source>
        <strain evidence="3">cv. Svevo</strain>
    </source>
</reference>
<dbReference type="PANTHER" id="PTHR11206">
    <property type="entry name" value="MULTIDRUG RESISTANCE PROTEIN"/>
    <property type="match status" value="1"/>
</dbReference>
<dbReference type="Proteomes" id="UP000324705">
    <property type="component" value="Chromosome 3A"/>
</dbReference>
<evidence type="ECO:0000256" key="1">
    <source>
        <dbReference type="SAM" id="Phobius"/>
    </source>
</evidence>
<gene>
    <name evidence="2" type="ORF">TRITD_3Av1G273890</name>
</gene>
<organism evidence="2 3">
    <name type="scientific">Triticum turgidum subsp. durum</name>
    <name type="common">Durum wheat</name>
    <name type="synonym">Triticum durum</name>
    <dbReference type="NCBI Taxonomy" id="4567"/>
    <lineage>
        <taxon>Eukaryota</taxon>
        <taxon>Viridiplantae</taxon>
        <taxon>Streptophyta</taxon>
        <taxon>Embryophyta</taxon>
        <taxon>Tracheophyta</taxon>
        <taxon>Spermatophyta</taxon>
        <taxon>Magnoliopsida</taxon>
        <taxon>Liliopsida</taxon>
        <taxon>Poales</taxon>
        <taxon>Poaceae</taxon>
        <taxon>BOP clade</taxon>
        <taxon>Pooideae</taxon>
        <taxon>Triticodae</taxon>
        <taxon>Triticeae</taxon>
        <taxon>Triticinae</taxon>
        <taxon>Triticum</taxon>
    </lineage>
</organism>
<sequence length="99" mass="10941">METSGVAVGCGWQKFVAYVNVGSYYIVGVPLGVVLGFFFNLGAKGIWGGLIGGTALQTTILLWVTIRTNWTEEVEEAQKRLNKWDEKKEPLLTGFKDNN</sequence>
<proteinExistence type="predicted"/>
<dbReference type="Gramene" id="TRITD3Av1G273890.5">
    <property type="protein sequence ID" value="TRITD3Av1G273890.5"/>
    <property type="gene ID" value="TRITD3Av1G273890"/>
</dbReference>
<keyword evidence="1" id="KW-0472">Membrane</keyword>
<evidence type="ECO:0008006" key="4">
    <source>
        <dbReference type="Google" id="ProtNLM"/>
    </source>
</evidence>
<keyword evidence="3" id="KW-1185">Reference proteome</keyword>
<feature type="transmembrane region" description="Helical" evidence="1">
    <location>
        <begin position="22"/>
        <end position="39"/>
    </location>
</feature>
<dbReference type="EMBL" id="LT934115">
    <property type="protein sequence ID" value="VAH69583.1"/>
    <property type="molecule type" value="Genomic_DNA"/>
</dbReference>
<evidence type="ECO:0000313" key="3">
    <source>
        <dbReference type="Proteomes" id="UP000324705"/>
    </source>
</evidence>
<keyword evidence="1" id="KW-0812">Transmembrane</keyword>